<dbReference type="Pfam" id="PF14377">
    <property type="entry name" value="UBM"/>
    <property type="match status" value="2"/>
</dbReference>
<proteinExistence type="inferred from homology"/>
<dbReference type="Pfam" id="PF06012">
    <property type="entry name" value="DUF908"/>
    <property type="match status" value="1"/>
</dbReference>
<dbReference type="InterPro" id="IPR025527">
    <property type="entry name" value="HUWE1/Rev1_UBM"/>
</dbReference>
<dbReference type="UniPathway" id="UPA00143"/>
<evidence type="ECO:0000256" key="4">
    <source>
        <dbReference type="ARBA" id="ARBA00012485"/>
    </source>
</evidence>
<dbReference type="InterPro" id="IPR010309">
    <property type="entry name" value="E3_Ub_ligase_DUF908"/>
</dbReference>
<comment type="pathway">
    <text evidence="3">Protein modification; protein ubiquitination.</text>
</comment>
<feature type="compositionally biased region" description="Acidic residues" evidence="13">
    <location>
        <begin position="1930"/>
        <end position="1966"/>
    </location>
</feature>
<dbReference type="OrthoDB" id="8068875at2759"/>
<dbReference type="FunFam" id="3.30.2410.10:FF:000004">
    <property type="entry name" value="E3 ubiquitin-protein ligase HUWE1, variant"/>
    <property type="match status" value="1"/>
</dbReference>
<dbReference type="InterPro" id="IPR035983">
    <property type="entry name" value="Hect_E3_ubiquitin_ligase"/>
</dbReference>
<dbReference type="Gene3D" id="3.30.2410.10">
    <property type="entry name" value="Hect, E3 ligase catalytic domain"/>
    <property type="match status" value="1"/>
</dbReference>
<evidence type="ECO:0000256" key="10">
    <source>
        <dbReference type="ARBA" id="ARBA00034494"/>
    </source>
</evidence>
<dbReference type="VEuPathDB" id="FungiDB:DIURU_005459"/>
<dbReference type="EC" id="2.3.2.26" evidence="4"/>
<evidence type="ECO:0000313" key="16">
    <source>
        <dbReference type="Proteomes" id="UP000449547"/>
    </source>
</evidence>
<gene>
    <name evidence="15" type="ORF">DIURU_005459</name>
</gene>
<keyword evidence="5" id="KW-0813">Transport</keyword>
<comment type="similarity">
    <text evidence="10">Belongs to the UPL family. TOM1/PTR1 subfamily.</text>
</comment>
<keyword evidence="6" id="KW-0808">Transferase</keyword>
<evidence type="ECO:0000256" key="7">
    <source>
        <dbReference type="ARBA" id="ARBA00022786"/>
    </source>
</evidence>
<dbReference type="GO" id="GO:0005737">
    <property type="term" value="C:cytoplasm"/>
    <property type="evidence" value="ECO:0007669"/>
    <property type="project" value="TreeGrafter"/>
</dbReference>
<feature type="compositionally biased region" description="Acidic residues" evidence="13">
    <location>
        <begin position="2301"/>
        <end position="2316"/>
    </location>
</feature>
<evidence type="ECO:0000256" key="6">
    <source>
        <dbReference type="ARBA" id="ARBA00022679"/>
    </source>
</evidence>
<organism evidence="15 16">
    <name type="scientific">Diutina rugosa</name>
    <name type="common">Yeast</name>
    <name type="synonym">Candida rugosa</name>
    <dbReference type="NCBI Taxonomy" id="5481"/>
    <lineage>
        <taxon>Eukaryota</taxon>
        <taxon>Fungi</taxon>
        <taxon>Dikarya</taxon>
        <taxon>Ascomycota</taxon>
        <taxon>Saccharomycotina</taxon>
        <taxon>Pichiomycetes</taxon>
        <taxon>Debaryomycetaceae</taxon>
        <taxon>Diutina</taxon>
    </lineage>
</organism>
<dbReference type="GO" id="GO:0061630">
    <property type="term" value="F:ubiquitin protein ligase activity"/>
    <property type="evidence" value="ECO:0007669"/>
    <property type="project" value="UniProtKB-EC"/>
</dbReference>
<dbReference type="GO" id="GO:0006511">
    <property type="term" value="P:ubiquitin-dependent protein catabolic process"/>
    <property type="evidence" value="ECO:0007669"/>
    <property type="project" value="TreeGrafter"/>
</dbReference>
<keyword evidence="7 12" id="KW-0833">Ubl conjugation pathway</keyword>
<protein>
    <recommendedName>
        <fullName evidence="4">HECT-type E3 ubiquitin transferase</fullName>
        <ecNumber evidence="4">2.3.2.26</ecNumber>
    </recommendedName>
    <alternativeName>
        <fullName evidence="11">HECT-type E3 ubiquitin transferase TOM1</fullName>
    </alternativeName>
</protein>
<feature type="active site" description="Glycyl thioester intermediate" evidence="12">
    <location>
        <position position="3091"/>
    </location>
</feature>
<evidence type="ECO:0000256" key="1">
    <source>
        <dbReference type="ARBA" id="ARBA00000885"/>
    </source>
</evidence>
<feature type="region of interest" description="Disordered" evidence="13">
    <location>
        <begin position="2172"/>
        <end position="2210"/>
    </location>
</feature>
<dbReference type="Gene3D" id="3.90.1750.10">
    <property type="entry name" value="Hect, E3 ligase catalytic domains"/>
    <property type="match status" value="1"/>
</dbReference>
<dbReference type="SUPFAM" id="SSF56204">
    <property type="entry name" value="Hect, E3 ligase catalytic domain"/>
    <property type="match status" value="1"/>
</dbReference>
<evidence type="ECO:0000256" key="12">
    <source>
        <dbReference type="PROSITE-ProRule" id="PRU00104"/>
    </source>
</evidence>
<dbReference type="Proteomes" id="UP000449547">
    <property type="component" value="Unassembled WGS sequence"/>
</dbReference>
<comment type="subcellular location">
    <subcellularLocation>
        <location evidence="2">Nucleus</location>
    </subcellularLocation>
</comment>
<dbReference type="FunFam" id="3.30.2160.10:FF:000001">
    <property type="entry name" value="E3 ubiquitin-protein ligase NEDD4-like"/>
    <property type="match status" value="1"/>
</dbReference>
<evidence type="ECO:0000256" key="13">
    <source>
        <dbReference type="SAM" id="MobiDB-lite"/>
    </source>
</evidence>
<feature type="region of interest" description="Disordered" evidence="13">
    <location>
        <begin position="2300"/>
        <end position="2331"/>
    </location>
</feature>
<feature type="compositionally biased region" description="Basic and acidic residues" evidence="13">
    <location>
        <begin position="1591"/>
        <end position="1606"/>
    </location>
</feature>
<dbReference type="InterPro" id="IPR000569">
    <property type="entry name" value="HECT_dom"/>
</dbReference>
<evidence type="ECO:0000256" key="3">
    <source>
        <dbReference type="ARBA" id="ARBA00004906"/>
    </source>
</evidence>
<dbReference type="PANTHER" id="PTHR11254:SF67">
    <property type="entry name" value="E3 UBIQUITIN-PROTEIN LIGASE HUWE1"/>
    <property type="match status" value="1"/>
</dbReference>
<dbReference type="OMA" id="DCHFSRE"/>
<dbReference type="GO" id="GO:0051028">
    <property type="term" value="P:mRNA transport"/>
    <property type="evidence" value="ECO:0007669"/>
    <property type="project" value="UniProtKB-KW"/>
</dbReference>
<accession>A0A642UD03</accession>
<feature type="compositionally biased region" description="Acidic residues" evidence="13">
    <location>
        <begin position="1973"/>
        <end position="2013"/>
    </location>
</feature>
<dbReference type="RefSeq" id="XP_034009688.1">
    <property type="nucleotide sequence ID" value="XM_034158443.1"/>
</dbReference>
<dbReference type="InterPro" id="IPR050409">
    <property type="entry name" value="E3_ubiq-protein_ligase"/>
</dbReference>
<reference evidence="15 16" key="1">
    <citation type="submission" date="2019-07" db="EMBL/GenBank/DDBJ databases">
        <title>Genome assembly of two rare yeast pathogens: Diutina rugosa and Trichomonascus ciferrii.</title>
        <authorList>
            <person name="Mixao V."/>
            <person name="Saus E."/>
            <person name="Hansen A."/>
            <person name="Lass-Flor C."/>
            <person name="Gabaldon T."/>
        </authorList>
    </citation>
    <scope>NUCLEOTIDE SEQUENCE [LARGE SCALE GENOMIC DNA]</scope>
    <source>
        <strain evidence="15 16">CBS 613</strain>
    </source>
</reference>
<keyword evidence="8" id="KW-0509">mRNA transport</keyword>
<evidence type="ECO:0000256" key="8">
    <source>
        <dbReference type="ARBA" id="ARBA00022816"/>
    </source>
</evidence>
<comment type="catalytic activity">
    <reaction evidence="1">
        <text>S-ubiquitinyl-[E2 ubiquitin-conjugating enzyme]-L-cysteine + [acceptor protein]-L-lysine = [E2 ubiquitin-conjugating enzyme]-L-cysteine + N(6)-ubiquitinyl-[acceptor protein]-L-lysine.</text>
        <dbReference type="EC" id="2.3.2.26"/>
    </reaction>
</comment>
<evidence type="ECO:0000259" key="14">
    <source>
        <dbReference type="PROSITE" id="PS50237"/>
    </source>
</evidence>
<dbReference type="PROSITE" id="PS50237">
    <property type="entry name" value="HECT"/>
    <property type="match status" value="1"/>
</dbReference>
<keyword evidence="9" id="KW-0539">Nucleus</keyword>
<name>A0A642UD03_DIURU</name>
<feature type="region of interest" description="Disordered" evidence="13">
    <location>
        <begin position="1577"/>
        <end position="1606"/>
    </location>
</feature>
<evidence type="ECO:0000256" key="2">
    <source>
        <dbReference type="ARBA" id="ARBA00004123"/>
    </source>
</evidence>
<evidence type="ECO:0000256" key="11">
    <source>
        <dbReference type="ARBA" id="ARBA00076267"/>
    </source>
</evidence>
<dbReference type="CDD" id="cd00078">
    <property type="entry name" value="HECTc"/>
    <property type="match status" value="1"/>
</dbReference>
<dbReference type="Gene3D" id="3.30.2160.10">
    <property type="entry name" value="Hect, E3 ligase catalytic domain"/>
    <property type="match status" value="1"/>
</dbReference>
<dbReference type="Pfam" id="PF00632">
    <property type="entry name" value="HECT"/>
    <property type="match status" value="1"/>
</dbReference>
<feature type="compositionally biased region" description="Acidic residues" evidence="13">
    <location>
        <begin position="1907"/>
        <end position="1923"/>
    </location>
</feature>
<dbReference type="GO" id="GO:0000209">
    <property type="term" value="P:protein polyubiquitination"/>
    <property type="evidence" value="ECO:0007669"/>
    <property type="project" value="TreeGrafter"/>
</dbReference>
<dbReference type="PANTHER" id="PTHR11254">
    <property type="entry name" value="HECT DOMAIN UBIQUITIN-PROTEIN LIGASE"/>
    <property type="match status" value="1"/>
</dbReference>
<evidence type="ECO:0000313" key="15">
    <source>
        <dbReference type="EMBL" id="KAA8896946.1"/>
    </source>
</evidence>
<dbReference type="EMBL" id="SWFT01000161">
    <property type="protein sequence ID" value="KAA8896946.1"/>
    <property type="molecule type" value="Genomic_DNA"/>
</dbReference>
<dbReference type="GeneID" id="54784110"/>
<dbReference type="InterPro" id="IPR016024">
    <property type="entry name" value="ARM-type_fold"/>
</dbReference>
<feature type="compositionally biased region" description="Acidic residues" evidence="13">
    <location>
        <begin position="1881"/>
        <end position="1894"/>
    </location>
</feature>
<dbReference type="InterPro" id="IPR010314">
    <property type="entry name" value="E3_Ub_ligase_DUF913"/>
</dbReference>
<dbReference type="SUPFAM" id="SSF48371">
    <property type="entry name" value="ARM repeat"/>
    <property type="match status" value="1"/>
</dbReference>
<dbReference type="Pfam" id="PF06025">
    <property type="entry name" value="DUF913"/>
    <property type="match status" value="1"/>
</dbReference>
<feature type="compositionally biased region" description="Basic and acidic residues" evidence="13">
    <location>
        <begin position="2173"/>
        <end position="2210"/>
    </location>
</feature>
<feature type="domain" description="HECT" evidence="14">
    <location>
        <begin position="2788"/>
        <end position="3124"/>
    </location>
</feature>
<evidence type="ECO:0000256" key="9">
    <source>
        <dbReference type="ARBA" id="ARBA00023242"/>
    </source>
</evidence>
<comment type="caution">
    <text evidence="15">The sequence shown here is derived from an EMBL/GenBank/DDBJ whole genome shotgun (WGS) entry which is preliminary data.</text>
</comment>
<evidence type="ECO:0000256" key="5">
    <source>
        <dbReference type="ARBA" id="ARBA00022448"/>
    </source>
</evidence>
<feature type="region of interest" description="Disordered" evidence="13">
    <location>
        <begin position="1868"/>
        <end position="2013"/>
    </location>
</feature>
<dbReference type="FunFam" id="3.90.1750.10:FF:000003">
    <property type="entry name" value="E3 ubiquitin-protein ligase UPL1"/>
    <property type="match status" value="1"/>
</dbReference>
<keyword evidence="16" id="KW-1185">Reference proteome</keyword>
<dbReference type="SMART" id="SM00119">
    <property type="entry name" value="HECTc"/>
    <property type="match status" value="1"/>
</dbReference>
<sequence length="3124" mass="352772">MSISKREQIERSEMAPALKQLMDTIVNTPTNQLVPVLASNMRWERPEGDLLQWVPVLNRFDEVLEAITTRYGLDETYPRLQVFSPEDEAVASAVLQYTFLILDHCLDRQLYNSGERIYALLQTPTVSVRLYATQVAVLLGERYARTSHAKFAAPKPARHTVLDLSLSYPPQLPSKYAQQVTKMPNSDAQPTILNDTYAYIDTLNPAKNYPKEWKRLHYEYYYEAENDDTTKTTSKKPREGLTQFTLSEQEVHQLSYQQILDRASEAVPPAHWPTVSLAAATAKAFNSNSYEALDLRAQLLATKAYGVAFLTNACSNQFVASKLFEAEVSIFKFFTDLVAPENRAPPLVSLSAMKAFQCISGKRMWASDLVRSMGGSVSHGVLFEIIRWFHHNVVNNLEYCEEMAVLFFNVVGNLIRTKASVSRLASGGLLAELMGFLRLCTQEVTHHHRTVSAAIYLLVLFLESCPDELDEFVNQHGFGLLIDAVSFQTQYALDHPQGPPTDAVVTYTLGFRQAELLEMLFGLARQLIQLDIGDRLRNLFDSPLLNNFNQVLRHPKIFGASLVATTIDSVYYIIHNEPTAYSILNEAGVIEAIVANYGDLFMPDEEVVSALTNIFSAICLNKEGLKMVVDRNLVGVYFEQFMRLDVAAAVLRESASHAVVSLGCAFDELGRHHPELKPEIVKQVAKLVEKLPKFVDERLQGIEYCASDEGEVHSWSNTPWTYVLDFALSFLGGTMEGTGWASELRTAIPFENWLNFLTIRHVPYDFCRSEGVSTWMGFLKSLDEGDRNYALPHIISEISRRLQSDTLQRFLTWNSKSDSFFNSLAPEEATLHLQDIMTVANLLFAISENFIHPSIAGFERVAQVAAIFDHEYPNLIGLMGQFFSRVVLEETLWRQSLSPSDMENSTPASDLATYPMLVWVLAPGCDPSNQKPADLTNKSAVFKNALQIRHLMVSVASSIAPIFSGLTLLPMMRRNDFKHADTRRSTVAVTIKLAHALCGLFIDPTEFADPQMYYGYTLYASNMLFECVYHKTRVESNVQPSIMLALAEANAMKYVCDHLQYLWQGLLVQDDAPLARAAASQRGYATAEPASLVVHALHQLLSFVTRTSSESTWASLPVPRFYYPSLGRDDEWLPVEAAAWAVRDAGLCALERMSAAVNEANADRVAPEVARWVVDMASHCYDGSHDKSEPPKSIPSFCADNVSPPPDQYAYLERFGLERDAILQFYASGHDLYHYNPVNWPEMPTPQSPDQWRAVRENFEQNKPRFAPIVVEYNRDEMQHRLKQWSSKFFDFVAQFVTLFDGVTDKIVEWCATCTPDCGIVLAEKYLFTQVGTPRQRARILCVVCGLLVKGGETQESAEKLFQSLMEELYSVLNNQETSATSIPEADSPLVPLLRLLERALVWNRIPDSALQQKLSADLTKITYLKMSRDDERRLVQPMLHLKDFANVVQALAVCRVALVYALDPAHRDDIANSTLLGEVMKVVSQTTSQPLKTDQAEIDELKKSVIILLRTVFESSSVLRHLFASDLPQVLFHGVLRPRRELQTLLLQTSSLVLREPSTYISCISDEVRLEDYSGGSLDPEGKMMVTKTPSEDKPPARAEDGKIPDSEYRSTGIVALILDQLQQACQKQWWITPEGVTPKNDDPHDPANLMLNPDFGYVSFLLLSLTELLGSYMDAKRELIQYGGFNAVAFIIDNLVSTGDSLQVEVRRQVVSSLSRLCLLALVSTPVLDSANDPQPKEEDPEMASIRKHAVETTLEIIGATVSSNDNPGGRYRKLADVLEMVAQVLSPKFRESAFPLLNRLATQWDQYYITKAWLDHDIGTHLTKVICSIDLNFPDWPGVVKHALKSLITLSKSKLELAQYLEVPAGEGEAEPDHDNSEDNGSDDEDVDMDDPPNMFRHSTLGMYDDDDESDEDDDSDDFGGESLLSDGEEPPDDDESSGLSDLEDDEEMMAEDSDNEDLEIVEEITLSDNDFDGFDGEVEYEDADDDVDDDEDVDIEVEGDEPGEDGDVISIEDFDESGTLSEPDWDDSEAPLRRRIGETGSDFDDDDDDDAPDELAHYELRLPRSGLNDTPAWADILDSFLGESGVLRTSLRIGQERNVRHPLEMESMLHMSGPRRPSRDADENLYVKSTKERWVDAMKILYPDFRDAYVFGVIPDILSNIKEPSAEMNQRKLEEQEKQRKEQEEAELARQEQERQRQEQIARERAELPPVEPVMVRIGDREVDIAGTDIDPEFFEALPDDMREEVLTEHIRERRAHASSTGTDTREIDPDFLAALPEPMRRELLQQESMARQFGFNDDEVEDDEDEEDEAGEVTQPEETATPKMQFAPLVDKQGVVSLVRLFFAPMSNNQRDHVHHTLVYLANNRDTRVELMNQLMGVVYEALVVNRSVKNIWRAKVAQAGEAANKLPINASVSTLVVQTVEAIEYLVQQNHALRVYLLGEHDNPYLRPKPSKRPLQPQLSKYAINHLLKFLGTDLVKQEQVVMDMITGVIQMATRVLTKPSGKQLNPQIPTANYRQLIGVLTASDCSNLTFRKAISAMQNMRQLPKTQQVFCTELSAQATSLGKAIIAELDTLTAEVKAHKCGSAGSVMAKFSSPSSDQAKLLRILTALDYMFDDQQENKELTKLYTDLALGKLWRALSDCLEAMELESESSIHSTALLPLIEALMVVCKHSKVRQLPMREAIKYEESKRIDFSKEPIERLFFTFTDNHKKILNQMVRTNPNLMSGPFGMLVRNPKVLEFDNKKNYFDRKLHTDGDDETKMAFTVRRDQVFLDSFRSLFFKSPSEFKTARLEVTFKGEQGVDAGGVTREWYQVLSRQMFNPNYALFTRVASDATTFHPNRTSGVNPEHLQFFKFIGRVIGKAIFDDCYLDCHFSRAVYKRILGRGLSLKDMESSDLDYYKSLVWMLENDITDIITEDFSVEADDYGEHRIIDLVENGRNIPVTEENKQEYVRKVVEYRLQESVAEQMDNFLMGFHEIIPKDLVSIFDEQELELLISGLPDINVDDWLANTTYNNYSASSIQIQWFWRAVKSFDNEERAKLLQFATGTSKVPLNGFKDLNGASGTCKFSIHRDYGSTDRLPSSHTCFNQIDLPAYETYEKLRGSLLLAMTEGYEGFGLA</sequence>
<dbReference type="GO" id="GO:0005634">
    <property type="term" value="C:nucleus"/>
    <property type="evidence" value="ECO:0007669"/>
    <property type="project" value="UniProtKB-SubCell"/>
</dbReference>